<protein>
    <recommendedName>
        <fullName evidence="3">YjgH family protein</fullName>
    </recommendedName>
</protein>
<dbReference type="AlphaFoldDB" id="A0A9W8RNN9"/>
<comment type="caution">
    <text evidence="1">The sequence shown here is derived from an EMBL/GenBank/DDBJ whole genome shotgun (WGS) entry which is preliminary data.</text>
</comment>
<dbReference type="PANTHER" id="PTHR43857">
    <property type="entry name" value="BLR7761 PROTEIN"/>
    <property type="match status" value="1"/>
</dbReference>
<dbReference type="EMBL" id="JAOQAZ010000046">
    <property type="protein sequence ID" value="KAJ4245536.1"/>
    <property type="molecule type" value="Genomic_DNA"/>
</dbReference>
<gene>
    <name evidence="1" type="ORF">NW762_014045</name>
</gene>
<evidence type="ECO:0000313" key="1">
    <source>
        <dbReference type="EMBL" id="KAJ4245536.1"/>
    </source>
</evidence>
<organism evidence="1 2">
    <name type="scientific">Fusarium torreyae</name>
    <dbReference type="NCBI Taxonomy" id="1237075"/>
    <lineage>
        <taxon>Eukaryota</taxon>
        <taxon>Fungi</taxon>
        <taxon>Dikarya</taxon>
        <taxon>Ascomycota</taxon>
        <taxon>Pezizomycotina</taxon>
        <taxon>Sordariomycetes</taxon>
        <taxon>Hypocreomycetidae</taxon>
        <taxon>Hypocreales</taxon>
        <taxon>Nectriaceae</taxon>
        <taxon>Fusarium</taxon>
    </lineage>
</organism>
<dbReference type="InterPro" id="IPR006175">
    <property type="entry name" value="YjgF/YER057c/UK114"/>
</dbReference>
<dbReference type="Pfam" id="PF01042">
    <property type="entry name" value="Ribonuc_L-PSP"/>
    <property type="match status" value="1"/>
</dbReference>
<dbReference type="OrthoDB" id="686384at2759"/>
<dbReference type="SUPFAM" id="SSF55298">
    <property type="entry name" value="YjgF-like"/>
    <property type="match status" value="1"/>
</dbReference>
<sequence length="148" mass="16418">MASNGTTINQFYKTIASWEARIEHCRAVRYDRITYISDSTAVDPSSPREAPRVLFSIEAKEQTRVTLEEQLKAIRTMGGRGAESVVRVNIFVSRKEDCQAVGDRLRKVLGRQQGGQVGVAATMIVVTNGFVDKNMLVEIELDVIADAE</sequence>
<dbReference type="InterPro" id="IPR035959">
    <property type="entry name" value="RutC-like_sf"/>
</dbReference>
<accession>A0A9W8RNN9</accession>
<evidence type="ECO:0000313" key="2">
    <source>
        <dbReference type="Proteomes" id="UP001152049"/>
    </source>
</evidence>
<keyword evidence="2" id="KW-1185">Reference proteome</keyword>
<dbReference type="Gene3D" id="3.30.1330.40">
    <property type="entry name" value="RutC-like"/>
    <property type="match status" value="1"/>
</dbReference>
<reference evidence="1" key="1">
    <citation type="submission" date="2022-09" db="EMBL/GenBank/DDBJ databases">
        <title>Fusarium specimens isolated from Avocado Roots.</title>
        <authorList>
            <person name="Stajich J."/>
            <person name="Roper C."/>
            <person name="Heimlech-Rivalta G."/>
        </authorList>
    </citation>
    <scope>NUCLEOTIDE SEQUENCE</scope>
    <source>
        <strain evidence="1">CF00136</strain>
    </source>
</reference>
<name>A0A9W8RNN9_9HYPO</name>
<dbReference type="PANTHER" id="PTHR43857:SF1">
    <property type="entry name" value="YJGH FAMILY PROTEIN"/>
    <property type="match status" value="1"/>
</dbReference>
<proteinExistence type="predicted"/>
<evidence type="ECO:0008006" key="3">
    <source>
        <dbReference type="Google" id="ProtNLM"/>
    </source>
</evidence>
<dbReference type="Proteomes" id="UP001152049">
    <property type="component" value="Unassembled WGS sequence"/>
</dbReference>